<name>A0A644WXN8_9ZZZZ</name>
<sequence length="405" mass="47897">MTTTVIYFFSAINLILALMMVFYNWRINKNVIFLAAFFVLLALESSMVSSFNFGGNVTFYTVLFIIAPVYFLKAPMLYFFVRGIVNDRFYMKKSDILHFIPFFLHLLANMPFLLMSYDEQYQITANIMQNFDYYRQLRFSLYPITWNNAGRAIQLFIYIIACLIMMRRVRFRYLRLKGQIKYQYRYTTQRIFVILILVFLIATTSVILNYMFALHLDTTSLIDTMYAILYTMVYAYFFIPVFVILSPKLLYGLPYLETSHVSATQFEEGTDDSSEKTDTRAPKQHLSTEYYNELATRILEYIESEKPYLDPDFQIKDICTHFVIPQHHVHYCLNEILHTDFHELKTEKRITYAKTIMKKIKNPVKPEDAGIASGFSTNKSFNIAFRKYTGITPEQWMKEQTTIKD</sequence>
<dbReference type="GO" id="GO:0003700">
    <property type="term" value="F:DNA-binding transcription factor activity"/>
    <property type="evidence" value="ECO:0007669"/>
    <property type="project" value="InterPro"/>
</dbReference>
<gene>
    <name evidence="4" type="ORF">SDC9_54882</name>
</gene>
<feature type="transmembrane region" description="Helical" evidence="2">
    <location>
        <begin position="32"/>
        <end position="53"/>
    </location>
</feature>
<feature type="transmembrane region" description="Helical" evidence="2">
    <location>
        <begin position="96"/>
        <end position="114"/>
    </location>
</feature>
<dbReference type="PANTHER" id="PTHR43280">
    <property type="entry name" value="ARAC-FAMILY TRANSCRIPTIONAL REGULATOR"/>
    <property type="match status" value="1"/>
</dbReference>
<evidence type="ECO:0000256" key="2">
    <source>
        <dbReference type="SAM" id="Phobius"/>
    </source>
</evidence>
<feature type="transmembrane region" description="Helical" evidence="2">
    <location>
        <begin position="191"/>
        <end position="212"/>
    </location>
</feature>
<evidence type="ECO:0000259" key="3">
    <source>
        <dbReference type="PROSITE" id="PS01124"/>
    </source>
</evidence>
<proteinExistence type="predicted"/>
<dbReference type="Gene3D" id="1.10.10.60">
    <property type="entry name" value="Homeodomain-like"/>
    <property type="match status" value="1"/>
</dbReference>
<organism evidence="4">
    <name type="scientific">bioreactor metagenome</name>
    <dbReference type="NCBI Taxonomy" id="1076179"/>
    <lineage>
        <taxon>unclassified sequences</taxon>
        <taxon>metagenomes</taxon>
        <taxon>ecological metagenomes</taxon>
    </lineage>
</organism>
<feature type="transmembrane region" description="Helical" evidence="2">
    <location>
        <begin position="59"/>
        <end position="84"/>
    </location>
</feature>
<dbReference type="GO" id="GO:0043565">
    <property type="term" value="F:sequence-specific DNA binding"/>
    <property type="evidence" value="ECO:0007669"/>
    <property type="project" value="InterPro"/>
</dbReference>
<keyword evidence="1" id="KW-0238">DNA-binding</keyword>
<dbReference type="InterPro" id="IPR018060">
    <property type="entry name" value="HTH_AraC"/>
</dbReference>
<feature type="transmembrane region" description="Helical" evidence="2">
    <location>
        <begin position="6"/>
        <end position="25"/>
    </location>
</feature>
<dbReference type="Pfam" id="PF12833">
    <property type="entry name" value="HTH_18"/>
    <property type="match status" value="1"/>
</dbReference>
<dbReference type="AlphaFoldDB" id="A0A644WXN8"/>
<dbReference type="EMBL" id="VSSQ01001464">
    <property type="protein sequence ID" value="MPM08569.1"/>
    <property type="molecule type" value="Genomic_DNA"/>
</dbReference>
<accession>A0A644WXN8</accession>
<feature type="transmembrane region" description="Helical" evidence="2">
    <location>
        <begin position="224"/>
        <end position="245"/>
    </location>
</feature>
<protein>
    <recommendedName>
        <fullName evidence="3">HTH araC/xylS-type domain-containing protein</fullName>
    </recommendedName>
</protein>
<evidence type="ECO:0000256" key="1">
    <source>
        <dbReference type="ARBA" id="ARBA00023125"/>
    </source>
</evidence>
<reference evidence="4" key="1">
    <citation type="submission" date="2019-08" db="EMBL/GenBank/DDBJ databases">
        <authorList>
            <person name="Kucharzyk K."/>
            <person name="Murdoch R.W."/>
            <person name="Higgins S."/>
            <person name="Loffler F."/>
        </authorList>
    </citation>
    <scope>NUCLEOTIDE SEQUENCE</scope>
</reference>
<feature type="domain" description="HTH araC/xylS-type" evidence="3">
    <location>
        <begin position="296"/>
        <end position="399"/>
    </location>
</feature>
<evidence type="ECO:0000313" key="4">
    <source>
        <dbReference type="EMBL" id="MPM08569.1"/>
    </source>
</evidence>
<dbReference type="PROSITE" id="PS01124">
    <property type="entry name" value="HTH_ARAC_FAMILY_2"/>
    <property type="match status" value="1"/>
</dbReference>
<comment type="caution">
    <text evidence="4">The sequence shown here is derived from an EMBL/GenBank/DDBJ whole genome shotgun (WGS) entry which is preliminary data.</text>
</comment>
<feature type="transmembrane region" description="Helical" evidence="2">
    <location>
        <begin position="152"/>
        <end position="170"/>
    </location>
</feature>
<keyword evidence="2" id="KW-1133">Transmembrane helix</keyword>
<keyword evidence="2" id="KW-0812">Transmembrane</keyword>
<keyword evidence="2" id="KW-0472">Membrane</keyword>
<dbReference type="SMART" id="SM00342">
    <property type="entry name" value="HTH_ARAC"/>
    <property type="match status" value="1"/>
</dbReference>
<dbReference type="PANTHER" id="PTHR43280:SF29">
    <property type="entry name" value="ARAC-FAMILY TRANSCRIPTIONAL REGULATOR"/>
    <property type="match status" value="1"/>
</dbReference>